<gene>
    <name evidence="1" type="ORF">EVEC_LOCUS12092</name>
</gene>
<dbReference type="AlphaFoldDB" id="A0A0N4VPJ6"/>
<sequence>MDAEKNNNYASNISAPMLNNEIIGELSSLTDGINSLPRYREERRQMLADRELQMLKEIEDVKKNYTPEMFVDQTPDHFSSSDVTLTKAVKAEFGEMCVGAISVKSAKT</sequence>
<dbReference type="Proteomes" id="UP000274131">
    <property type="component" value="Unassembled WGS sequence"/>
</dbReference>
<evidence type="ECO:0000313" key="1">
    <source>
        <dbReference type="EMBL" id="VDD97341.1"/>
    </source>
</evidence>
<evidence type="ECO:0000313" key="2">
    <source>
        <dbReference type="Proteomes" id="UP000274131"/>
    </source>
</evidence>
<dbReference type="WBParaSite" id="EVEC_0001292501-mRNA-1">
    <property type="protein sequence ID" value="EVEC_0001292501-mRNA-1"/>
    <property type="gene ID" value="EVEC_0001292501"/>
</dbReference>
<name>A0A0N4VPJ6_ENTVE</name>
<reference evidence="3" key="1">
    <citation type="submission" date="2017-02" db="UniProtKB">
        <authorList>
            <consortium name="WormBaseParasite"/>
        </authorList>
    </citation>
    <scope>IDENTIFICATION</scope>
</reference>
<reference evidence="1 2" key="2">
    <citation type="submission" date="2018-10" db="EMBL/GenBank/DDBJ databases">
        <authorList>
            <consortium name="Pathogen Informatics"/>
        </authorList>
    </citation>
    <scope>NUCLEOTIDE SEQUENCE [LARGE SCALE GENOMIC DNA]</scope>
</reference>
<dbReference type="EMBL" id="UXUI01013439">
    <property type="protein sequence ID" value="VDD97341.1"/>
    <property type="molecule type" value="Genomic_DNA"/>
</dbReference>
<keyword evidence="2" id="KW-1185">Reference proteome</keyword>
<accession>A0A0N4VPJ6</accession>
<proteinExistence type="predicted"/>
<protein>
    <submittedName>
        <fullName evidence="3">Enkurin domain-containing protein</fullName>
    </submittedName>
</protein>
<organism evidence="3">
    <name type="scientific">Enterobius vermicularis</name>
    <name type="common">Human pinworm</name>
    <dbReference type="NCBI Taxonomy" id="51028"/>
    <lineage>
        <taxon>Eukaryota</taxon>
        <taxon>Metazoa</taxon>
        <taxon>Ecdysozoa</taxon>
        <taxon>Nematoda</taxon>
        <taxon>Chromadorea</taxon>
        <taxon>Rhabditida</taxon>
        <taxon>Spirurina</taxon>
        <taxon>Oxyuridomorpha</taxon>
        <taxon>Oxyuroidea</taxon>
        <taxon>Oxyuridae</taxon>
        <taxon>Enterobius</taxon>
    </lineage>
</organism>
<evidence type="ECO:0000313" key="3">
    <source>
        <dbReference type="WBParaSite" id="EVEC_0001292501-mRNA-1"/>
    </source>
</evidence>